<dbReference type="Proteomes" id="UP001165090">
    <property type="component" value="Unassembled WGS sequence"/>
</dbReference>
<dbReference type="InterPro" id="IPR011990">
    <property type="entry name" value="TPR-like_helical_dom_sf"/>
</dbReference>
<dbReference type="InterPro" id="IPR010323">
    <property type="entry name" value="DUF924"/>
</dbReference>
<dbReference type="Pfam" id="PF06041">
    <property type="entry name" value="DUF924"/>
    <property type="match status" value="1"/>
</dbReference>
<dbReference type="SUPFAM" id="SSF48452">
    <property type="entry name" value="TPR-like"/>
    <property type="match status" value="1"/>
</dbReference>
<evidence type="ECO:0000313" key="2">
    <source>
        <dbReference type="Proteomes" id="UP001165090"/>
    </source>
</evidence>
<evidence type="ECO:0008006" key="3">
    <source>
        <dbReference type="Google" id="ProtNLM"/>
    </source>
</evidence>
<organism evidence="1 2">
    <name type="scientific">Volvox africanus</name>
    <dbReference type="NCBI Taxonomy" id="51714"/>
    <lineage>
        <taxon>Eukaryota</taxon>
        <taxon>Viridiplantae</taxon>
        <taxon>Chlorophyta</taxon>
        <taxon>core chlorophytes</taxon>
        <taxon>Chlorophyceae</taxon>
        <taxon>CS clade</taxon>
        <taxon>Chlamydomonadales</taxon>
        <taxon>Volvocaceae</taxon>
        <taxon>Volvox</taxon>
    </lineage>
</organism>
<name>A0ABQ5S470_9CHLO</name>
<accession>A0ABQ5S470</accession>
<reference evidence="1 2" key="1">
    <citation type="journal article" date="2023" name="IScience">
        <title>Expanded male sex-determining region conserved during the evolution of homothallism in the green alga Volvox.</title>
        <authorList>
            <person name="Yamamoto K."/>
            <person name="Matsuzaki R."/>
            <person name="Mahakham W."/>
            <person name="Heman W."/>
            <person name="Sekimoto H."/>
            <person name="Kawachi M."/>
            <person name="Minakuchi Y."/>
            <person name="Toyoda A."/>
            <person name="Nozaki H."/>
        </authorList>
    </citation>
    <scope>NUCLEOTIDE SEQUENCE [LARGE SCALE GENOMIC DNA]</scope>
    <source>
        <strain evidence="1 2">NIES-4468</strain>
    </source>
</reference>
<gene>
    <name evidence="1" type="ORF">VaNZ11_007616</name>
</gene>
<dbReference type="EMBL" id="BSDZ01000019">
    <property type="protein sequence ID" value="GLI64370.1"/>
    <property type="molecule type" value="Genomic_DNA"/>
</dbReference>
<keyword evidence="2" id="KW-1185">Reference proteome</keyword>
<sequence>MFARIRRLIRTNSRASGASLRKTLWLSETQTQRSRELSHNLRLMATNDVIPDRARAVLEYWFGPDYVTADDTFVPRDKMQIWFRGTPDVDQFITEHFGRDVQQVREGLYDSWREGSPLSLLAGIILMDQFSRNIYRGKSEAFALDSKALSWADFAAETGADRSLPAMLKYFAYMPYMHAEDLAAQERGVELFRAAAEATAAAGPAAAGAENSLRMALKYAEAHRDVVAKWGRFPHRNAVLGRPSTPEELSGLADGSIAKF</sequence>
<proteinExistence type="predicted"/>
<protein>
    <recommendedName>
        <fullName evidence="3">DUF924 domain-containing protein</fullName>
    </recommendedName>
</protein>
<dbReference type="Gene3D" id="1.20.58.320">
    <property type="entry name" value="TPR-like"/>
    <property type="match status" value="1"/>
</dbReference>
<evidence type="ECO:0000313" key="1">
    <source>
        <dbReference type="EMBL" id="GLI64370.1"/>
    </source>
</evidence>
<comment type="caution">
    <text evidence="1">The sequence shown here is derived from an EMBL/GenBank/DDBJ whole genome shotgun (WGS) entry which is preliminary data.</text>
</comment>
<dbReference type="Gene3D" id="1.25.40.10">
    <property type="entry name" value="Tetratricopeptide repeat domain"/>
    <property type="match status" value="1"/>
</dbReference>